<protein>
    <recommendedName>
        <fullName evidence="2">KIB1-4 beta-propeller domain-containing protein</fullName>
    </recommendedName>
</protein>
<gene>
    <name evidence="3" type="ORF">U9M48_036504</name>
</gene>
<evidence type="ECO:0000313" key="4">
    <source>
        <dbReference type="Proteomes" id="UP001341281"/>
    </source>
</evidence>
<accession>A0AAQ3XB82</accession>
<dbReference type="Pfam" id="PF03478">
    <property type="entry name" value="Beta-prop_KIB1-4"/>
    <property type="match status" value="1"/>
</dbReference>
<dbReference type="InterPro" id="IPR005174">
    <property type="entry name" value="KIB1-4_b-propeller"/>
</dbReference>
<dbReference type="EMBL" id="CP144752">
    <property type="protein sequence ID" value="WVZ90177.1"/>
    <property type="molecule type" value="Genomic_DNA"/>
</dbReference>
<evidence type="ECO:0000259" key="2">
    <source>
        <dbReference type="Pfam" id="PF03478"/>
    </source>
</evidence>
<name>A0AAQ3XB82_PASNO</name>
<feature type="compositionally biased region" description="Polar residues" evidence="1">
    <location>
        <begin position="17"/>
        <end position="26"/>
    </location>
</feature>
<keyword evidence="4" id="KW-1185">Reference proteome</keyword>
<evidence type="ECO:0000256" key="1">
    <source>
        <dbReference type="SAM" id="MobiDB-lite"/>
    </source>
</evidence>
<evidence type="ECO:0000313" key="3">
    <source>
        <dbReference type="EMBL" id="WVZ90177.1"/>
    </source>
</evidence>
<dbReference type="PANTHER" id="PTHR33110">
    <property type="entry name" value="F-BOX/KELCH-REPEAT PROTEIN-RELATED"/>
    <property type="match status" value="1"/>
</dbReference>
<reference evidence="3 4" key="1">
    <citation type="submission" date="2024-02" db="EMBL/GenBank/DDBJ databases">
        <title>High-quality chromosome-scale genome assembly of Pensacola bahiagrass (Paspalum notatum Flugge var. saurae).</title>
        <authorList>
            <person name="Vega J.M."/>
            <person name="Podio M."/>
            <person name="Orjuela J."/>
            <person name="Siena L.A."/>
            <person name="Pessino S.C."/>
            <person name="Combes M.C."/>
            <person name="Mariac C."/>
            <person name="Albertini E."/>
            <person name="Pupilli F."/>
            <person name="Ortiz J.P.A."/>
            <person name="Leblanc O."/>
        </authorList>
    </citation>
    <scope>NUCLEOTIDE SEQUENCE [LARGE SCALE GENOMIC DNA]</scope>
    <source>
        <strain evidence="3">R1</strain>
        <tissue evidence="3">Leaf</tissue>
    </source>
</reference>
<feature type="domain" description="KIB1-4 beta-propeller" evidence="2">
    <location>
        <begin position="25"/>
        <end position="226"/>
    </location>
</feature>
<dbReference type="PANTHER" id="PTHR33110:SF134">
    <property type="entry name" value="OS09G0565350 PROTEIN"/>
    <property type="match status" value="1"/>
</dbReference>
<proteinExistence type="predicted"/>
<dbReference type="Proteomes" id="UP001341281">
    <property type="component" value="Chromosome 08"/>
</dbReference>
<sequence>MISIEDGVADSVPITCPDSSSSADANPLTRSTMAATLLPPLPSDGETRLWVDHAVDTVSGDSTIFLYVIDPMSRQYTLPPINVALLHPGDSDWTLVRKQYSSKHECAAYSGGKIVVCGRLGSRCILTSQVGGYHWRWTPPVPLEYRNAKVRTVDYMDNDYNSVANFAAGLLVLVSALAEEEDGKLMWVKRDGHSLEDRVLFLGWPCSFAVDATRFGMSGAGCAYFITKCEFYGGSGARRRSTAAACLGTASGTDAVDVEVKRENRVEGTQNPDLSSPPRATLCRVYNTDSDGPDLMDRPAGIRVGLSRPVVDDASVDGGEPISVVAPVVTMASAERSPSSLVAEFADSVKLPLPSPVIAASARPRTIRRRPSPPSEPIGADAVAAYRRSFRDGMPDPKFSALKDLFPGMEWEEEVEATPVVV</sequence>
<organism evidence="3 4">
    <name type="scientific">Paspalum notatum var. saurae</name>
    <dbReference type="NCBI Taxonomy" id="547442"/>
    <lineage>
        <taxon>Eukaryota</taxon>
        <taxon>Viridiplantae</taxon>
        <taxon>Streptophyta</taxon>
        <taxon>Embryophyta</taxon>
        <taxon>Tracheophyta</taxon>
        <taxon>Spermatophyta</taxon>
        <taxon>Magnoliopsida</taxon>
        <taxon>Liliopsida</taxon>
        <taxon>Poales</taxon>
        <taxon>Poaceae</taxon>
        <taxon>PACMAD clade</taxon>
        <taxon>Panicoideae</taxon>
        <taxon>Andropogonodae</taxon>
        <taxon>Paspaleae</taxon>
        <taxon>Paspalinae</taxon>
        <taxon>Paspalum</taxon>
    </lineage>
</organism>
<feature type="region of interest" description="Disordered" evidence="1">
    <location>
        <begin position="1"/>
        <end position="26"/>
    </location>
</feature>
<dbReference type="AlphaFoldDB" id="A0AAQ3XB82"/>